<evidence type="ECO:0000256" key="3">
    <source>
        <dbReference type="ARBA" id="ARBA00023125"/>
    </source>
</evidence>
<evidence type="ECO:0000256" key="5">
    <source>
        <dbReference type="ARBA" id="ARBA00023242"/>
    </source>
</evidence>
<evidence type="ECO:0000313" key="8">
    <source>
        <dbReference type="EMBL" id="KAG9255587.1"/>
    </source>
</evidence>
<dbReference type="AlphaFoldDB" id="A0A9P7ZPT7"/>
<dbReference type="GO" id="GO:0003677">
    <property type="term" value="F:DNA binding"/>
    <property type="evidence" value="ECO:0007669"/>
    <property type="project" value="UniProtKB-KW"/>
</dbReference>
<evidence type="ECO:0000256" key="4">
    <source>
        <dbReference type="ARBA" id="ARBA00023163"/>
    </source>
</evidence>
<protein>
    <recommendedName>
        <fullName evidence="7">Zn(2)-C6 fungal-type domain-containing protein</fullName>
    </recommendedName>
</protein>
<comment type="caution">
    <text evidence="8">The sequence shown here is derived from an EMBL/GenBank/DDBJ whole genome shotgun (WGS) entry which is preliminary data.</text>
</comment>
<feature type="domain" description="Zn(2)-C6 fungal-type" evidence="7">
    <location>
        <begin position="7"/>
        <end position="37"/>
    </location>
</feature>
<evidence type="ECO:0000256" key="2">
    <source>
        <dbReference type="ARBA" id="ARBA00023015"/>
    </source>
</evidence>
<dbReference type="OrthoDB" id="4116913at2759"/>
<dbReference type="GO" id="GO:0008270">
    <property type="term" value="F:zinc ion binding"/>
    <property type="evidence" value="ECO:0007669"/>
    <property type="project" value="InterPro"/>
</dbReference>
<dbReference type="Pfam" id="PF00172">
    <property type="entry name" value="Zn_clus"/>
    <property type="match status" value="1"/>
</dbReference>
<dbReference type="PROSITE" id="PS50048">
    <property type="entry name" value="ZN2_CY6_FUNGAL_2"/>
    <property type="match status" value="1"/>
</dbReference>
<organism evidence="8 9">
    <name type="scientific">Emericellopsis atlantica</name>
    <dbReference type="NCBI Taxonomy" id="2614577"/>
    <lineage>
        <taxon>Eukaryota</taxon>
        <taxon>Fungi</taxon>
        <taxon>Dikarya</taxon>
        <taxon>Ascomycota</taxon>
        <taxon>Pezizomycotina</taxon>
        <taxon>Sordariomycetes</taxon>
        <taxon>Hypocreomycetidae</taxon>
        <taxon>Hypocreales</taxon>
        <taxon>Bionectriaceae</taxon>
        <taxon>Emericellopsis</taxon>
    </lineage>
</organism>
<gene>
    <name evidence="8" type="ORF">F5Z01DRAFT_651622</name>
</gene>
<keyword evidence="5" id="KW-0539">Nucleus</keyword>
<dbReference type="PANTHER" id="PTHR46910:SF37">
    <property type="entry name" value="ZN(II)2CYS6 TRANSCRIPTION FACTOR (EUROFUNG)"/>
    <property type="match status" value="1"/>
</dbReference>
<sequence>MPQKSSVCDACHRRKIECYGSPPPCTRCKHRSIPCTFDRPNLTARGTRITSGSHTSNESLSQRIERIEHALSVAQKSSHLCEGFSKPPERTPSVTPRASSYEPHYSSRVSIHFAGQFVGLIGSFTGVPFISASGKAWIEERTGQKESVGKICRIGPDWHASLGQTDPLRQTAKGLGSLHLSGHVSAR</sequence>
<comment type="subcellular location">
    <subcellularLocation>
        <location evidence="1">Nucleus</location>
    </subcellularLocation>
</comment>
<keyword evidence="2" id="KW-0805">Transcription regulation</keyword>
<dbReference type="GO" id="GO:0005634">
    <property type="term" value="C:nucleus"/>
    <property type="evidence" value="ECO:0007669"/>
    <property type="project" value="UniProtKB-SubCell"/>
</dbReference>
<dbReference type="GeneID" id="70294139"/>
<dbReference type="InterPro" id="IPR036864">
    <property type="entry name" value="Zn2-C6_fun-type_DNA-bd_sf"/>
</dbReference>
<accession>A0A9P7ZPT7</accession>
<keyword evidence="3" id="KW-0238">DNA-binding</keyword>
<dbReference type="SMART" id="SM00066">
    <property type="entry name" value="GAL4"/>
    <property type="match status" value="1"/>
</dbReference>
<dbReference type="RefSeq" id="XP_046119511.1">
    <property type="nucleotide sequence ID" value="XM_046263236.1"/>
</dbReference>
<keyword evidence="9" id="KW-1185">Reference proteome</keyword>
<dbReference type="PROSITE" id="PS00463">
    <property type="entry name" value="ZN2_CY6_FUNGAL_1"/>
    <property type="match status" value="1"/>
</dbReference>
<name>A0A9P7ZPT7_9HYPO</name>
<dbReference type="EMBL" id="MU251250">
    <property type="protein sequence ID" value="KAG9255587.1"/>
    <property type="molecule type" value="Genomic_DNA"/>
</dbReference>
<proteinExistence type="predicted"/>
<evidence type="ECO:0000259" key="7">
    <source>
        <dbReference type="PROSITE" id="PS50048"/>
    </source>
</evidence>
<dbReference type="CDD" id="cd00067">
    <property type="entry name" value="GAL4"/>
    <property type="match status" value="1"/>
</dbReference>
<evidence type="ECO:0000313" key="9">
    <source>
        <dbReference type="Proteomes" id="UP000887229"/>
    </source>
</evidence>
<dbReference type="InterPro" id="IPR050987">
    <property type="entry name" value="AtrR-like"/>
</dbReference>
<evidence type="ECO:0000256" key="6">
    <source>
        <dbReference type="SAM" id="MobiDB-lite"/>
    </source>
</evidence>
<dbReference type="PANTHER" id="PTHR46910">
    <property type="entry name" value="TRANSCRIPTION FACTOR PDR1"/>
    <property type="match status" value="1"/>
</dbReference>
<keyword evidence="4" id="KW-0804">Transcription</keyword>
<feature type="region of interest" description="Disordered" evidence="6">
    <location>
        <begin position="82"/>
        <end position="101"/>
    </location>
</feature>
<reference evidence="8" key="1">
    <citation type="journal article" date="2021" name="IMA Fungus">
        <title>Genomic characterization of three marine fungi, including Emericellopsis atlantica sp. nov. with signatures of a generalist lifestyle and marine biomass degradation.</title>
        <authorList>
            <person name="Hagestad O.C."/>
            <person name="Hou L."/>
            <person name="Andersen J.H."/>
            <person name="Hansen E.H."/>
            <person name="Altermark B."/>
            <person name="Li C."/>
            <person name="Kuhnert E."/>
            <person name="Cox R.J."/>
            <person name="Crous P.W."/>
            <person name="Spatafora J.W."/>
            <person name="Lail K."/>
            <person name="Amirebrahimi M."/>
            <person name="Lipzen A."/>
            <person name="Pangilinan J."/>
            <person name="Andreopoulos W."/>
            <person name="Hayes R.D."/>
            <person name="Ng V."/>
            <person name="Grigoriev I.V."/>
            <person name="Jackson S.A."/>
            <person name="Sutton T.D.S."/>
            <person name="Dobson A.D.W."/>
            <person name="Rama T."/>
        </authorList>
    </citation>
    <scope>NUCLEOTIDE SEQUENCE</scope>
    <source>
        <strain evidence="8">TS7</strain>
    </source>
</reference>
<evidence type="ECO:0000256" key="1">
    <source>
        <dbReference type="ARBA" id="ARBA00004123"/>
    </source>
</evidence>
<dbReference type="Proteomes" id="UP000887229">
    <property type="component" value="Unassembled WGS sequence"/>
</dbReference>
<dbReference type="Gene3D" id="4.10.240.10">
    <property type="entry name" value="Zn(2)-C6 fungal-type DNA-binding domain"/>
    <property type="match status" value="1"/>
</dbReference>
<dbReference type="SUPFAM" id="SSF57701">
    <property type="entry name" value="Zn2/Cys6 DNA-binding domain"/>
    <property type="match status" value="1"/>
</dbReference>
<dbReference type="GO" id="GO:0000981">
    <property type="term" value="F:DNA-binding transcription factor activity, RNA polymerase II-specific"/>
    <property type="evidence" value="ECO:0007669"/>
    <property type="project" value="InterPro"/>
</dbReference>
<dbReference type="InterPro" id="IPR001138">
    <property type="entry name" value="Zn2Cys6_DnaBD"/>
</dbReference>